<protein>
    <submittedName>
        <fullName evidence="7">Quinolinate phosphoribosyltransferase-like protein</fullName>
    </submittedName>
</protein>
<dbReference type="GO" id="GO:0009435">
    <property type="term" value="P:NAD+ biosynthetic process"/>
    <property type="evidence" value="ECO:0007669"/>
    <property type="project" value="InterPro"/>
</dbReference>
<dbReference type="AlphaFoldDB" id="A0A076F9L7"/>
<accession>A0A076F9L7</accession>
<dbReference type="Gene3D" id="3.90.1170.20">
    <property type="entry name" value="Quinolinate phosphoribosyl transferase, N-terminal domain"/>
    <property type="match status" value="1"/>
</dbReference>
<keyword evidence="2 4" id="KW-0328">Glycosyltransferase</keyword>
<dbReference type="EMBL" id="CP009043">
    <property type="protein sequence ID" value="AII14202.1"/>
    <property type="molecule type" value="Genomic_DNA"/>
</dbReference>
<dbReference type="OrthoDB" id="9782546at2"/>
<dbReference type="eggNOG" id="COG0157">
    <property type="taxonomic scope" value="Bacteria"/>
</dbReference>
<dbReference type="GO" id="GO:0005737">
    <property type="term" value="C:cytoplasm"/>
    <property type="evidence" value="ECO:0007669"/>
    <property type="project" value="TreeGrafter"/>
</dbReference>
<dbReference type="Proteomes" id="UP000028486">
    <property type="component" value="Chromosome"/>
</dbReference>
<dbReference type="SUPFAM" id="SSF54675">
    <property type="entry name" value="Nicotinate/Quinolinate PRTase N-terminal domain-like"/>
    <property type="match status" value="1"/>
</dbReference>
<evidence type="ECO:0000256" key="3">
    <source>
        <dbReference type="ARBA" id="ARBA00022679"/>
    </source>
</evidence>
<comment type="similarity">
    <text evidence="1 4">Belongs to the NadC/ModD family.</text>
</comment>
<feature type="domain" description="Quinolinate phosphoribosyl transferase C-terminal" evidence="5">
    <location>
        <begin position="105"/>
        <end position="268"/>
    </location>
</feature>
<dbReference type="SUPFAM" id="SSF51690">
    <property type="entry name" value="Nicotinate/Quinolinate PRTase C-terminal domain-like"/>
    <property type="match status" value="1"/>
</dbReference>
<proteinExistence type="inferred from homology"/>
<evidence type="ECO:0000313" key="7">
    <source>
        <dbReference type="EMBL" id="AII14202.1"/>
    </source>
</evidence>
<reference evidence="8" key="1">
    <citation type="journal article" date="2014" name="Genome Announc.">
        <title>Complete Genome Sequence of Campylobacter iguaniorum Strain 1485ET, Isolated from a Bearded Dragon (Pogona vitticeps).</title>
        <authorList>
            <person name="Gilbert M.J."/>
            <person name="Miller W.G."/>
            <person name="Yee E."/>
            <person name="Kik M."/>
            <person name="Wagenaar J.A."/>
            <person name="Duim B."/>
        </authorList>
    </citation>
    <scope>NUCLEOTIDE SEQUENCE [LARGE SCALE GENOMIC DNA]</scope>
    <source>
        <strain evidence="8">1485E</strain>
    </source>
</reference>
<feature type="domain" description="Quinolinate phosphoribosyl transferase N-terminal" evidence="6">
    <location>
        <begin position="21"/>
        <end position="103"/>
    </location>
</feature>
<dbReference type="Gene3D" id="3.20.20.70">
    <property type="entry name" value="Aldolase class I"/>
    <property type="match status" value="1"/>
</dbReference>
<dbReference type="HOGENOM" id="CLU_039622_2_0_7"/>
<dbReference type="GO" id="GO:0034213">
    <property type="term" value="P:quinolinate catabolic process"/>
    <property type="evidence" value="ECO:0007669"/>
    <property type="project" value="TreeGrafter"/>
</dbReference>
<evidence type="ECO:0000256" key="1">
    <source>
        <dbReference type="ARBA" id="ARBA00009400"/>
    </source>
</evidence>
<dbReference type="Pfam" id="PF01729">
    <property type="entry name" value="QRPTase_C"/>
    <property type="match status" value="1"/>
</dbReference>
<keyword evidence="8" id="KW-1185">Reference proteome</keyword>
<dbReference type="PIRSF" id="PIRSF006250">
    <property type="entry name" value="NadC_ModD"/>
    <property type="match status" value="1"/>
</dbReference>
<gene>
    <name evidence="7" type="primary">modD</name>
    <name evidence="7" type="ORF">CIG1485E_0331</name>
</gene>
<dbReference type="InterPro" id="IPR036068">
    <property type="entry name" value="Nicotinate_pribotase-like_C"/>
</dbReference>
<name>A0A076F9L7_9BACT</name>
<evidence type="ECO:0000313" key="8">
    <source>
        <dbReference type="Proteomes" id="UP000028486"/>
    </source>
</evidence>
<dbReference type="PANTHER" id="PTHR32179:SF4">
    <property type="entry name" value="PYROPHOSPHORYLASE MODD-RELATED"/>
    <property type="match status" value="1"/>
</dbReference>
<dbReference type="InterPro" id="IPR027277">
    <property type="entry name" value="NadC/ModD"/>
</dbReference>
<evidence type="ECO:0000259" key="6">
    <source>
        <dbReference type="Pfam" id="PF02749"/>
    </source>
</evidence>
<dbReference type="RefSeq" id="WP_038453018.1">
    <property type="nucleotide sequence ID" value="NZ_CP009043.1"/>
</dbReference>
<dbReference type="Pfam" id="PF02749">
    <property type="entry name" value="QRPTase_N"/>
    <property type="match status" value="1"/>
</dbReference>
<organism evidence="7 8">
    <name type="scientific">Campylobacter iguaniorum</name>
    <dbReference type="NCBI Taxonomy" id="1244531"/>
    <lineage>
        <taxon>Bacteria</taxon>
        <taxon>Pseudomonadati</taxon>
        <taxon>Campylobacterota</taxon>
        <taxon>Epsilonproteobacteria</taxon>
        <taxon>Campylobacterales</taxon>
        <taxon>Campylobacteraceae</taxon>
        <taxon>Campylobacter</taxon>
    </lineage>
</organism>
<dbReference type="InterPro" id="IPR002638">
    <property type="entry name" value="Quinolinate_PRibosylTrfase_C"/>
</dbReference>
<evidence type="ECO:0000256" key="2">
    <source>
        <dbReference type="ARBA" id="ARBA00022676"/>
    </source>
</evidence>
<keyword evidence="3 4" id="KW-0808">Transferase</keyword>
<dbReference type="PANTHER" id="PTHR32179">
    <property type="entry name" value="NICOTINATE-NUCLEOTIDE PYROPHOSPHORYLASE [CARBOXYLATING]"/>
    <property type="match status" value="1"/>
</dbReference>
<dbReference type="KEGG" id="caj:CIG1485E_0331"/>
<dbReference type="STRING" id="1244531.CIG2463D_0339"/>
<dbReference type="InterPro" id="IPR037128">
    <property type="entry name" value="Quinolinate_PRibosylTase_N_sf"/>
</dbReference>
<evidence type="ECO:0000259" key="5">
    <source>
        <dbReference type="Pfam" id="PF01729"/>
    </source>
</evidence>
<evidence type="ECO:0000256" key="4">
    <source>
        <dbReference type="PIRNR" id="PIRNR006250"/>
    </source>
</evidence>
<dbReference type="InterPro" id="IPR022412">
    <property type="entry name" value="Quinolinate_PRibosylTrfase_N"/>
</dbReference>
<dbReference type="GO" id="GO:0004514">
    <property type="term" value="F:nicotinate-nucleotide diphosphorylase (carboxylating) activity"/>
    <property type="evidence" value="ECO:0007669"/>
    <property type="project" value="InterPro"/>
</dbReference>
<sequence length="279" mass="30633">MIKFTRSELESLIENDAPFDDLTTDLLGISKLAKLRVYTRSDITLSCLDAVSDISNIYNLDFKSKFTNSKEAKSGDELLEIIGDFGVLHRIYKSIQNLLEYACGIATKANLIVKNAKSVNPNCEVLVTRKVFPFAKKLCLKAALEGGANIHRTGLSDSVLFFSNHTNAYDSLDNFFADIAKFKAKLCERKIMAESESLELAKELLKAGIDGVQCDKMSVEDIANLVKFRDKNFQNAVILAAGGIDELNAADYAQTDINAIVTSAVYKGIANLGAKIELI</sequence>
<dbReference type="InterPro" id="IPR013785">
    <property type="entry name" value="Aldolase_TIM"/>
</dbReference>